<accession>A0A3N4VGT3</accession>
<dbReference type="AlphaFoldDB" id="A0A3N4VGT3"/>
<evidence type="ECO:0000313" key="2">
    <source>
        <dbReference type="EMBL" id="RPE80903.1"/>
    </source>
</evidence>
<dbReference type="PANTHER" id="PTHR38037">
    <property type="entry name" value="ZN_PROTEASE DOMAIN-CONTAINING PROTEIN"/>
    <property type="match status" value="1"/>
</dbReference>
<dbReference type="OrthoDB" id="9782977at2"/>
<comment type="caution">
    <text evidence="2">The sequence shown here is derived from an EMBL/GenBank/DDBJ whole genome shotgun (WGS) entry which is preliminary data.</text>
</comment>
<feature type="domain" description="Retropepsin-like aspartic endopeptidase" evidence="1">
    <location>
        <begin position="5"/>
        <end position="140"/>
    </location>
</feature>
<dbReference type="InterPro" id="IPR008503">
    <property type="entry name" value="Asp_endopeptidase"/>
</dbReference>
<sequence length="171" mass="18892">MARIVLGWREWVALPDLGIAAARAKIDSGARSSALHVDRQWRFVEAGAPWVGFSIRPDLAGGEAIEVAAPVYDEREVTDSGGRRTRRVFLRTRLRLAGVEREIEINLTDRGGMRFPMLLGRTAMARLFTVDPARSFMHGRPGPAGRGTRIVHDGARARLAPPSFLSRRSPP</sequence>
<dbReference type="Pfam" id="PF05618">
    <property type="entry name" value="Zn_protease"/>
    <property type="match status" value="1"/>
</dbReference>
<dbReference type="InterPro" id="IPR021109">
    <property type="entry name" value="Peptidase_aspartic_dom_sf"/>
</dbReference>
<protein>
    <recommendedName>
        <fullName evidence="1">Retropepsin-like aspartic endopeptidase domain-containing protein</fullName>
    </recommendedName>
</protein>
<dbReference type="EMBL" id="RKQN01000001">
    <property type="protein sequence ID" value="RPE80903.1"/>
    <property type="molecule type" value="Genomic_DNA"/>
</dbReference>
<gene>
    <name evidence="2" type="ORF">EDC50_0070</name>
</gene>
<keyword evidence="3" id="KW-1185">Reference proteome</keyword>
<dbReference type="SUPFAM" id="SSF50630">
    <property type="entry name" value="Acid proteases"/>
    <property type="match status" value="1"/>
</dbReference>
<proteinExistence type="predicted"/>
<dbReference type="Proteomes" id="UP000269708">
    <property type="component" value="Unassembled WGS sequence"/>
</dbReference>
<dbReference type="PANTHER" id="PTHR38037:SF2">
    <property type="entry name" value="ATP-DEPENDENT ZINC PROTEASE DOMAIN-CONTAINING PROTEIN-RELATED"/>
    <property type="match status" value="1"/>
</dbReference>
<name>A0A3N4VGT3_9GAMM</name>
<organism evidence="2 3">
    <name type="scientific">Vulcaniibacterium tengchongense</name>
    <dbReference type="NCBI Taxonomy" id="1273429"/>
    <lineage>
        <taxon>Bacteria</taxon>
        <taxon>Pseudomonadati</taxon>
        <taxon>Pseudomonadota</taxon>
        <taxon>Gammaproteobacteria</taxon>
        <taxon>Lysobacterales</taxon>
        <taxon>Lysobacteraceae</taxon>
        <taxon>Vulcaniibacterium</taxon>
    </lineage>
</organism>
<dbReference type="RefSeq" id="WP_123768503.1">
    <property type="nucleotide sequence ID" value="NZ_RKQN01000001.1"/>
</dbReference>
<dbReference type="Gene3D" id="2.40.70.10">
    <property type="entry name" value="Acid Proteases"/>
    <property type="match status" value="1"/>
</dbReference>
<evidence type="ECO:0000313" key="3">
    <source>
        <dbReference type="Proteomes" id="UP000269708"/>
    </source>
</evidence>
<evidence type="ECO:0000259" key="1">
    <source>
        <dbReference type="Pfam" id="PF05618"/>
    </source>
</evidence>
<reference evidence="2 3" key="1">
    <citation type="submission" date="2018-11" db="EMBL/GenBank/DDBJ databases">
        <title>Genomic Encyclopedia of Type Strains, Phase IV (KMG-IV): sequencing the most valuable type-strain genomes for metagenomic binning, comparative biology and taxonomic classification.</title>
        <authorList>
            <person name="Goeker M."/>
        </authorList>
    </citation>
    <scope>NUCLEOTIDE SEQUENCE [LARGE SCALE GENOMIC DNA]</scope>
    <source>
        <strain evidence="2 3">DSM 25623</strain>
    </source>
</reference>